<sequence length="88" mass="9689">MTTHWNYPDAALQEELSKIANAIVVPGKGILAADESVGTMGKRLADIGLENTEDNRRKYRQLLFTTDPAIGQSISGVILFHETVYQKA</sequence>
<evidence type="ECO:0000256" key="4">
    <source>
        <dbReference type="ARBA" id="ARBA00023152"/>
    </source>
</evidence>
<comment type="similarity">
    <text evidence="2">Belongs to the class I fructose-bisphosphate aldolase family.</text>
</comment>
<comment type="pathway">
    <text evidence="1">Carbohydrate degradation; glycolysis; D-glyceraldehyde 3-phosphate and glycerone phosphate from D-glucose: step 4/4.</text>
</comment>
<gene>
    <name evidence="7" type="ORF">QWY29_20225</name>
</gene>
<evidence type="ECO:0000256" key="2">
    <source>
        <dbReference type="ARBA" id="ARBA00010387"/>
    </source>
</evidence>
<protein>
    <recommendedName>
        <fullName evidence="3">fructose-bisphosphate aldolase</fullName>
        <ecNumber evidence="3">4.1.2.13</ecNumber>
    </recommendedName>
    <alternativeName>
        <fullName evidence="6">Fructose-bisphosphate aldolase class I</fullName>
    </alternativeName>
</protein>
<name>A0ABT8EZS5_9ACTN</name>
<dbReference type="EC" id="4.1.2.13" evidence="3"/>
<dbReference type="Proteomes" id="UP001168537">
    <property type="component" value="Unassembled WGS sequence"/>
</dbReference>
<proteinExistence type="inferred from homology"/>
<evidence type="ECO:0000256" key="5">
    <source>
        <dbReference type="ARBA" id="ARBA00023239"/>
    </source>
</evidence>
<keyword evidence="4" id="KW-0324">Glycolysis</keyword>
<dbReference type="GO" id="GO:0004332">
    <property type="term" value="F:fructose-bisphosphate aldolase activity"/>
    <property type="evidence" value="ECO:0007669"/>
    <property type="project" value="UniProtKB-EC"/>
</dbReference>
<reference evidence="7" key="1">
    <citation type="submission" date="2023-06" db="EMBL/GenBank/DDBJ databases">
        <title>Draft genome sequence of Nocardioides sp. SOB72.</title>
        <authorList>
            <person name="Zhang G."/>
        </authorList>
    </citation>
    <scope>NUCLEOTIDE SEQUENCE</scope>
    <source>
        <strain evidence="7">SOB72</strain>
    </source>
</reference>
<dbReference type="RefSeq" id="WP_300963025.1">
    <property type="nucleotide sequence ID" value="NZ_JAUHJR010000133.1"/>
</dbReference>
<dbReference type="Gene3D" id="3.20.20.70">
    <property type="entry name" value="Aldolase class I"/>
    <property type="match status" value="1"/>
</dbReference>
<keyword evidence="8" id="KW-1185">Reference proteome</keyword>
<dbReference type="InterPro" id="IPR000741">
    <property type="entry name" value="FBA_I"/>
</dbReference>
<keyword evidence="5 7" id="KW-0456">Lyase</keyword>
<dbReference type="EMBL" id="JAUHJR010000133">
    <property type="protein sequence ID" value="MDN4163695.1"/>
    <property type="molecule type" value="Genomic_DNA"/>
</dbReference>
<evidence type="ECO:0000256" key="1">
    <source>
        <dbReference type="ARBA" id="ARBA00004714"/>
    </source>
</evidence>
<evidence type="ECO:0000313" key="7">
    <source>
        <dbReference type="EMBL" id="MDN4163695.1"/>
    </source>
</evidence>
<dbReference type="Pfam" id="PF00274">
    <property type="entry name" value="Glycolytic"/>
    <property type="match status" value="1"/>
</dbReference>
<evidence type="ECO:0000313" key="8">
    <source>
        <dbReference type="Proteomes" id="UP001168537"/>
    </source>
</evidence>
<evidence type="ECO:0000256" key="6">
    <source>
        <dbReference type="ARBA" id="ARBA00029799"/>
    </source>
</evidence>
<evidence type="ECO:0000256" key="3">
    <source>
        <dbReference type="ARBA" id="ARBA00013068"/>
    </source>
</evidence>
<organism evidence="7 8">
    <name type="scientific">Nocardioides abyssi</name>
    <dbReference type="NCBI Taxonomy" id="3058370"/>
    <lineage>
        <taxon>Bacteria</taxon>
        <taxon>Bacillati</taxon>
        <taxon>Actinomycetota</taxon>
        <taxon>Actinomycetes</taxon>
        <taxon>Propionibacteriales</taxon>
        <taxon>Nocardioidaceae</taxon>
        <taxon>Nocardioides</taxon>
    </lineage>
</organism>
<dbReference type="InterPro" id="IPR013785">
    <property type="entry name" value="Aldolase_TIM"/>
</dbReference>
<dbReference type="PANTHER" id="PTHR11627">
    <property type="entry name" value="FRUCTOSE-BISPHOSPHATE ALDOLASE"/>
    <property type="match status" value="1"/>
</dbReference>
<feature type="non-terminal residue" evidence="7">
    <location>
        <position position="88"/>
    </location>
</feature>
<dbReference type="SUPFAM" id="SSF51569">
    <property type="entry name" value="Aldolase"/>
    <property type="match status" value="1"/>
</dbReference>
<comment type="caution">
    <text evidence="7">The sequence shown here is derived from an EMBL/GenBank/DDBJ whole genome shotgun (WGS) entry which is preliminary data.</text>
</comment>
<accession>A0ABT8EZS5</accession>